<evidence type="ECO:0000313" key="1">
    <source>
        <dbReference type="EMBL" id="MFC7347987.1"/>
    </source>
</evidence>
<protein>
    <recommendedName>
        <fullName evidence="3">Auto-transporter adhesin head GIN domain-containing protein</fullName>
    </recommendedName>
</protein>
<evidence type="ECO:0008006" key="3">
    <source>
        <dbReference type="Google" id="ProtNLM"/>
    </source>
</evidence>
<sequence>MIRLLKLLILQLLFTLKRKIFYLSFICLILFRSVFVAQDGIEYTVSNSQISLQQGVEIYSSDAFFNQQILENKITLGNSSFILLENSETLKLTAQSIALTLPKKSVKKHKRRVDLKSTSKSKTVKITLNNFNQDYCANNNRTTDFNTFICSGRDCLVVVNSQIQKAFAENILILKHSGEYLKDKKFCCYKKRDHRSSFAKAYSVRPPPIFFSIY</sequence>
<dbReference type="Proteomes" id="UP001596550">
    <property type="component" value="Unassembled WGS sequence"/>
</dbReference>
<reference evidence="2" key="1">
    <citation type="journal article" date="2019" name="Int. J. Syst. Evol. Microbiol.">
        <title>The Global Catalogue of Microorganisms (GCM) 10K type strain sequencing project: providing services to taxonomists for standard genome sequencing and annotation.</title>
        <authorList>
            <consortium name="The Broad Institute Genomics Platform"/>
            <consortium name="The Broad Institute Genome Sequencing Center for Infectious Disease"/>
            <person name="Wu L."/>
            <person name="Ma J."/>
        </authorList>
    </citation>
    <scope>NUCLEOTIDE SEQUENCE [LARGE SCALE GENOMIC DNA]</scope>
    <source>
        <strain evidence="2">CCUG 54781</strain>
    </source>
</reference>
<dbReference type="EMBL" id="JBHTCR010000007">
    <property type="protein sequence ID" value="MFC7347987.1"/>
    <property type="molecule type" value="Genomic_DNA"/>
</dbReference>
<proteinExistence type="predicted"/>
<evidence type="ECO:0000313" key="2">
    <source>
        <dbReference type="Proteomes" id="UP001596550"/>
    </source>
</evidence>
<accession>A0ABW2M3H4</accession>
<gene>
    <name evidence="1" type="ORF">ACFQO9_14770</name>
</gene>
<name>A0ABW2M3H4_9FLAO</name>
<organism evidence="1 2">
    <name type="scientific">Chryseobacterium zhengzhouense</name>
    <dbReference type="NCBI Taxonomy" id="1636086"/>
    <lineage>
        <taxon>Bacteria</taxon>
        <taxon>Pseudomonadati</taxon>
        <taxon>Bacteroidota</taxon>
        <taxon>Flavobacteriia</taxon>
        <taxon>Flavobacteriales</taxon>
        <taxon>Weeksellaceae</taxon>
        <taxon>Chryseobacterium group</taxon>
        <taxon>Chryseobacterium</taxon>
    </lineage>
</organism>
<keyword evidence="2" id="KW-1185">Reference proteome</keyword>
<dbReference type="RefSeq" id="WP_378180821.1">
    <property type="nucleotide sequence ID" value="NZ_JBHTCR010000007.1"/>
</dbReference>
<comment type="caution">
    <text evidence="1">The sequence shown here is derived from an EMBL/GenBank/DDBJ whole genome shotgun (WGS) entry which is preliminary data.</text>
</comment>